<dbReference type="EMBL" id="BTGC01000008">
    <property type="protein sequence ID" value="GMM52832.1"/>
    <property type="molecule type" value="Genomic_DNA"/>
</dbReference>
<evidence type="ECO:0000256" key="5">
    <source>
        <dbReference type="ARBA" id="ARBA00023065"/>
    </source>
</evidence>
<accession>A0AAV5RNH9</accession>
<keyword evidence="7" id="KW-0868">Chloride</keyword>
<gene>
    <name evidence="9" type="ORF">DASB73_037950</name>
</gene>
<evidence type="ECO:0000313" key="10">
    <source>
        <dbReference type="Proteomes" id="UP001362899"/>
    </source>
</evidence>
<comment type="subcellular location">
    <subcellularLocation>
        <location evidence="1">Membrane</location>
        <topology evidence="1">Multi-pass membrane protein</topology>
    </subcellularLocation>
</comment>
<dbReference type="GO" id="GO:0005769">
    <property type="term" value="C:early endosome"/>
    <property type="evidence" value="ECO:0007669"/>
    <property type="project" value="TreeGrafter"/>
</dbReference>
<reference evidence="9 10" key="1">
    <citation type="journal article" date="2023" name="Elife">
        <title>Identification of key yeast species and microbe-microbe interactions impacting larval growth of Drosophila in the wild.</title>
        <authorList>
            <person name="Mure A."/>
            <person name="Sugiura Y."/>
            <person name="Maeda R."/>
            <person name="Honda K."/>
            <person name="Sakurai N."/>
            <person name="Takahashi Y."/>
            <person name="Watada M."/>
            <person name="Katoh T."/>
            <person name="Gotoh A."/>
            <person name="Gotoh Y."/>
            <person name="Taniguchi I."/>
            <person name="Nakamura K."/>
            <person name="Hayashi T."/>
            <person name="Katayama T."/>
            <person name="Uemura T."/>
            <person name="Hattori Y."/>
        </authorList>
    </citation>
    <scope>NUCLEOTIDE SEQUENCE [LARGE SCALE GENOMIC DNA]</scope>
    <source>
        <strain evidence="9 10">SB-73</strain>
    </source>
</reference>
<dbReference type="AlphaFoldDB" id="A0AAV5RNH9"/>
<dbReference type="Pfam" id="PF00654">
    <property type="entry name" value="Voltage_CLC"/>
    <property type="match status" value="1"/>
</dbReference>
<feature type="transmembrane region" description="Helical" evidence="8">
    <location>
        <begin position="352"/>
        <end position="370"/>
    </location>
</feature>
<evidence type="ECO:0000256" key="3">
    <source>
        <dbReference type="ARBA" id="ARBA00022692"/>
    </source>
</evidence>
<feature type="transmembrane region" description="Helical" evidence="8">
    <location>
        <begin position="419"/>
        <end position="441"/>
    </location>
</feature>
<dbReference type="InterPro" id="IPR014743">
    <property type="entry name" value="Cl-channel_core"/>
</dbReference>
<dbReference type="Gene3D" id="1.10.3080.10">
    <property type="entry name" value="Clc chloride channel"/>
    <property type="match status" value="1"/>
</dbReference>
<dbReference type="GO" id="GO:0005886">
    <property type="term" value="C:plasma membrane"/>
    <property type="evidence" value="ECO:0007669"/>
    <property type="project" value="TreeGrafter"/>
</dbReference>
<feature type="transmembrane region" description="Helical" evidence="8">
    <location>
        <begin position="32"/>
        <end position="56"/>
    </location>
</feature>
<protein>
    <recommendedName>
        <fullName evidence="11">Chloride channel protein</fullName>
    </recommendedName>
</protein>
<keyword evidence="2" id="KW-0813">Transport</keyword>
<feature type="transmembrane region" description="Helical" evidence="8">
    <location>
        <begin position="137"/>
        <end position="156"/>
    </location>
</feature>
<dbReference type="InterPro" id="IPR001807">
    <property type="entry name" value="ClC"/>
</dbReference>
<dbReference type="PANTHER" id="PTHR45711">
    <property type="entry name" value="CHLORIDE CHANNEL PROTEIN"/>
    <property type="match status" value="1"/>
</dbReference>
<dbReference type="PANTHER" id="PTHR45711:SF6">
    <property type="entry name" value="CHLORIDE CHANNEL PROTEIN"/>
    <property type="match status" value="1"/>
</dbReference>
<evidence type="ECO:0008006" key="11">
    <source>
        <dbReference type="Google" id="ProtNLM"/>
    </source>
</evidence>
<feature type="transmembrane region" description="Helical" evidence="8">
    <location>
        <begin position="453"/>
        <end position="470"/>
    </location>
</feature>
<keyword evidence="10" id="KW-1185">Reference proteome</keyword>
<organism evidence="9 10">
    <name type="scientific">Starmerella bacillaris</name>
    <name type="common">Yeast</name>
    <name type="synonym">Candida zemplinina</name>
    <dbReference type="NCBI Taxonomy" id="1247836"/>
    <lineage>
        <taxon>Eukaryota</taxon>
        <taxon>Fungi</taxon>
        <taxon>Dikarya</taxon>
        <taxon>Ascomycota</taxon>
        <taxon>Saccharomycotina</taxon>
        <taxon>Dipodascomycetes</taxon>
        <taxon>Dipodascales</taxon>
        <taxon>Trichomonascaceae</taxon>
        <taxon>Starmerella</taxon>
    </lineage>
</organism>
<dbReference type="Proteomes" id="UP001362899">
    <property type="component" value="Unassembled WGS sequence"/>
</dbReference>
<evidence type="ECO:0000256" key="4">
    <source>
        <dbReference type="ARBA" id="ARBA00022989"/>
    </source>
</evidence>
<dbReference type="SUPFAM" id="SSF81340">
    <property type="entry name" value="Clc chloride channel"/>
    <property type="match status" value="1"/>
</dbReference>
<evidence type="ECO:0000256" key="6">
    <source>
        <dbReference type="ARBA" id="ARBA00023136"/>
    </source>
</evidence>
<feature type="transmembrane region" description="Helical" evidence="8">
    <location>
        <begin position="267"/>
        <end position="288"/>
    </location>
</feature>
<dbReference type="PRINTS" id="PR00762">
    <property type="entry name" value="CLCHANNEL"/>
</dbReference>
<sequence>MSISWPQERLKDRQARAAMSTGQLWRLTAIEYGILVFASVALAVVASCTSIVSLFLSTIRLGRCDESWIYSGRVCEEWKPWPSSVGWLIYLLLSVSFALLPAVMVKFAPGASMSGIPELRSFFQGFDAFSTFKPMTLIVKLLGVGLIAASGLYLGLEAPLVHISAIATSILLSHLPISEAKRRDLILASASAGIAVAFSAPLGGVMFAVEAFTPSKDVIWKCFVCSMLAIITLRSIVAPSSSLGGLVLPETGLFRVHFDRIWQGVEIIPFACLGVMGGLYGALVPIIANRTIPYVEKRPLWAVTLVASVTALLCFLNPISRIPATDLVSALFAECKVEDESSLFCKDSRAGGLVYTFILSAVLAPISFTLPVPSGILFPAIVIGSLGGRIVGLVMQSVLERLPVVLSTSFCPDESQHCITPGVYAVVGAACFITGVTRLTISSVVLMMEMTGALTFVLPVMIGAIVAKWVNDICGDTCTIYSSWQSSKSIPALPDYSEIIPDFLATEIMIPIEKCLVIRNSPLEYRSLTNCRYQSVPVLDENDKYMDLVSAKTGNSEPTLVFNPQTSLILILNTISKIGLRVVVLCTDDVFVGLITRSDLVKFLESTKISKTVSTTISADDFEIDSE</sequence>
<feature type="transmembrane region" description="Helical" evidence="8">
    <location>
        <begin position="185"/>
        <end position="209"/>
    </location>
</feature>
<evidence type="ECO:0000256" key="2">
    <source>
        <dbReference type="ARBA" id="ARBA00022448"/>
    </source>
</evidence>
<evidence type="ECO:0000256" key="7">
    <source>
        <dbReference type="ARBA" id="ARBA00023214"/>
    </source>
</evidence>
<dbReference type="SUPFAM" id="SSF54631">
    <property type="entry name" value="CBS-domain pair"/>
    <property type="match status" value="1"/>
</dbReference>
<keyword evidence="4 8" id="KW-1133">Transmembrane helix</keyword>
<feature type="transmembrane region" description="Helical" evidence="8">
    <location>
        <begin position="87"/>
        <end position="105"/>
    </location>
</feature>
<evidence type="ECO:0000256" key="1">
    <source>
        <dbReference type="ARBA" id="ARBA00004141"/>
    </source>
</evidence>
<evidence type="ECO:0000256" key="8">
    <source>
        <dbReference type="SAM" id="Phobius"/>
    </source>
</evidence>
<comment type="caution">
    <text evidence="9">The sequence shown here is derived from an EMBL/GenBank/DDBJ whole genome shotgun (WGS) entry which is preliminary data.</text>
</comment>
<dbReference type="GO" id="GO:0005794">
    <property type="term" value="C:Golgi apparatus"/>
    <property type="evidence" value="ECO:0007669"/>
    <property type="project" value="TreeGrafter"/>
</dbReference>
<name>A0AAV5RNH9_STABA</name>
<keyword evidence="3 8" id="KW-0812">Transmembrane</keyword>
<dbReference type="InterPro" id="IPR046342">
    <property type="entry name" value="CBS_dom_sf"/>
</dbReference>
<feature type="transmembrane region" description="Helical" evidence="8">
    <location>
        <begin position="300"/>
        <end position="319"/>
    </location>
</feature>
<keyword evidence="6 8" id="KW-0472">Membrane</keyword>
<feature type="transmembrane region" description="Helical" evidence="8">
    <location>
        <begin position="377"/>
        <end position="399"/>
    </location>
</feature>
<evidence type="ECO:0000313" key="9">
    <source>
        <dbReference type="EMBL" id="GMM52832.1"/>
    </source>
</evidence>
<dbReference type="GO" id="GO:0005247">
    <property type="term" value="F:voltage-gated chloride channel activity"/>
    <property type="evidence" value="ECO:0007669"/>
    <property type="project" value="TreeGrafter"/>
</dbReference>
<keyword evidence="5" id="KW-0406">Ion transport</keyword>
<proteinExistence type="predicted"/>